<gene>
    <name evidence="2" type="ORF">AW736_21360</name>
</gene>
<dbReference type="OrthoDB" id="9814553at2"/>
<dbReference type="Proteomes" id="UP000078486">
    <property type="component" value="Unassembled WGS sequence"/>
</dbReference>
<dbReference type="RefSeq" id="WP_084442559.1">
    <property type="nucleotide sequence ID" value="NZ_CP109796.1"/>
</dbReference>
<dbReference type="Gene3D" id="1.10.260.40">
    <property type="entry name" value="lambda repressor-like DNA-binding domains"/>
    <property type="match status" value="1"/>
</dbReference>
<dbReference type="PROSITE" id="PS50943">
    <property type="entry name" value="HTH_CROC1"/>
    <property type="match status" value="1"/>
</dbReference>
<dbReference type="InterPro" id="IPR010982">
    <property type="entry name" value="Lambda_DNA-bd_dom_sf"/>
</dbReference>
<evidence type="ECO:0000259" key="1">
    <source>
        <dbReference type="PROSITE" id="PS50943"/>
    </source>
</evidence>
<feature type="domain" description="HTH cro/C1-type" evidence="1">
    <location>
        <begin position="44"/>
        <end position="80"/>
    </location>
</feature>
<sequence>MKLPAHRKLKGRNLIGRNLQRIRYAHDPAITLDDLVARLEIRGLFLSKSTLSKIENRQRVVLDFEVLEIAEALRVPITQLYGQK</sequence>
<evidence type="ECO:0000313" key="2">
    <source>
        <dbReference type="EMBL" id="OAM88054.1"/>
    </source>
</evidence>
<proteinExistence type="predicted"/>
<evidence type="ECO:0000313" key="3">
    <source>
        <dbReference type="Proteomes" id="UP000078486"/>
    </source>
</evidence>
<organism evidence="2 3">
    <name type="scientific">Termitidicoccus mucosus</name>
    <dbReference type="NCBI Taxonomy" id="1184151"/>
    <lineage>
        <taxon>Bacteria</taxon>
        <taxon>Pseudomonadati</taxon>
        <taxon>Verrucomicrobiota</taxon>
        <taxon>Opitutia</taxon>
        <taxon>Opitutales</taxon>
        <taxon>Opitutaceae</taxon>
        <taxon>Termitidicoccus</taxon>
    </lineage>
</organism>
<dbReference type="EMBL" id="LRRQ01000149">
    <property type="protein sequence ID" value="OAM88054.1"/>
    <property type="molecule type" value="Genomic_DNA"/>
</dbReference>
<reference evidence="2 3" key="1">
    <citation type="submission" date="2016-01" db="EMBL/GenBank/DDBJ databases">
        <title>High potential of lignocellulose degradation of a new Verrucomicrobia species.</title>
        <authorList>
            <person name="Wang Y."/>
            <person name="Shi Y."/>
            <person name="Qiu Z."/>
            <person name="Liu S."/>
            <person name="Yang H."/>
        </authorList>
    </citation>
    <scope>NUCLEOTIDE SEQUENCE [LARGE SCALE GENOMIC DNA]</scope>
    <source>
        <strain evidence="2 3">TSB47</strain>
    </source>
</reference>
<accession>A0A178IDF6</accession>
<name>A0A178IDF6_9BACT</name>
<keyword evidence="3" id="KW-1185">Reference proteome</keyword>
<dbReference type="InterPro" id="IPR001387">
    <property type="entry name" value="Cro/C1-type_HTH"/>
</dbReference>
<comment type="caution">
    <text evidence="2">The sequence shown here is derived from an EMBL/GenBank/DDBJ whole genome shotgun (WGS) entry which is preliminary data.</text>
</comment>
<dbReference type="GO" id="GO:0003677">
    <property type="term" value="F:DNA binding"/>
    <property type="evidence" value="ECO:0007669"/>
    <property type="project" value="InterPro"/>
</dbReference>
<dbReference type="STRING" id="1184151.AW736_21360"/>
<dbReference type="AlphaFoldDB" id="A0A178IDF6"/>
<dbReference type="SUPFAM" id="SSF47413">
    <property type="entry name" value="lambda repressor-like DNA-binding domains"/>
    <property type="match status" value="1"/>
</dbReference>
<protein>
    <recommendedName>
        <fullName evidence="1">HTH cro/C1-type domain-containing protein</fullName>
    </recommendedName>
</protein>